<organism evidence="1 2">
    <name type="scientific">Kutzneria buriramensis</name>
    <dbReference type="NCBI Taxonomy" id="1045776"/>
    <lineage>
        <taxon>Bacteria</taxon>
        <taxon>Bacillati</taxon>
        <taxon>Actinomycetota</taxon>
        <taxon>Actinomycetes</taxon>
        <taxon>Pseudonocardiales</taxon>
        <taxon>Pseudonocardiaceae</taxon>
        <taxon>Kutzneria</taxon>
    </lineage>
</organism>
<comment type="caution">
    <text evidence="1">The sequence shown here is derived from an EMBL/GenBank/DDBJ whole genome shotgun (WGS) entry which is preliminary data.</text>
</comment>
<dbReference type="AlphaFoldDB" id="A0A3E0GY02"/>
<sequence length="38" mass="3933">MTGSDTAAVAEALDGVGGTLSEMPASFDEVFAELCQRR</sequence>
<keyword evidence="2" id="KW-1185">Reference proteome</keyword>
<name>A0A3E0GY02_9PSEU</name>
<dbReference type="EMBL" id="QUNO01000019">
    <property type="protein sequence ID" value="REH34829.1"/>
    <property type="molecule type" value="Genomic_DNA"/>
</dbReference>
<evidence type="ECO:0000313" key="1">
    <source>
        <dbReference type="EMBL" id="REH34829.1"/>
    </source>
</evidence>
<gene>
    <name evidence="1" type="ORF">BCF44_119105</name>
</gene>
<accession>A0A3E0GY02</accession>
<evidence type="ECO:0000313" key="2">
    <source>
        <dbReference type="Proteomes" id="UP000256269"/>
    </source>
</evidence>
<dbReference type="Proteomes" id="UP000256269">
    <property type="component" value="Unassembled WGS sequence"/>
</dbReference>
<protein>
    <submittedName>
        <fullName evidence="1">Uncharacterized protein</fullName>
    </submittedName>
</protein>
<reference evidence="1 2" key="1">
    <citation type="submission" date="2018-08" db="EMBL/GenBank/DDBJ databases">
        <title>Genomic Encyclopedia of Archaeal and Bacterial Type Strains, Phase II (KMG-II): from individual species to whole genera.</title>
        <authorList>
            <person name="Goeker M."/>
        </authorList>
    </citation>
    <scope>NUCLEOTIDE SEQUENCE [LARGE SCALE GENOMIC DNA]</scope>
    <source>
        <strain evidence="1 2">DSM 45791</strain>
    </source>
</reference>
<proteinExistence type="predicted"/>